<evidence type="ECO:0000313" key="1">
    <source>
        <dbReference type="EMBL" id="MET3728248.1"/>
    </source>
</evidence>
<accession>A0ABV2LI45</accession>
<sequence>MLPMFFLIYFQNRVHFSEKGRKDDTLIRTISASKNEKSFFLL</sequence>
<reference evidence="1 2" key="1">
    <citation type="submission" date="2024-06" db="EMBL/GenBank/DDBJ databases">
        <title>Genomic Encyclopedia of Type Strains, Phase IV (KMG-IV): sequencing the most valuable type-strain genomes for metagenomic binning, comparative biology and taxonomic classification.</title>
        <authorList>
            <person name="Goeker M."/>
        </authorList>
    </citation>
    <scope>NUCLEOTIDE SEQUENCE [LARGE SCALE GENOMIC DNA]</scope>
    <source>
        <strain evidence="1 2">DSM 100124</strain>
    </source>
</reference>
<organism evidence="1 2">
    <name type="scientific">Fictibacillus halophilus</name>
    <dbReference type="NCBI Taxonomy" id="1610490"/>
    <lineage>
        <taxon>Bacteria</taxon>
        <taxon>Bacillati</taxon>
        <taxon>Bacillota</taxon>
        <taxon>Bacilli</taxon>
        <taxon>Bacillales</taxon>
        <taxon>Fictibacillaceae</taxon>
        <taxon>Fictibacillus</taxon>
    </lineage>
</organism>
<name>A0ABV2LI45_9BACL</name>
<dbReference type="Proteomes" id="UP001549097">
    <property type="component" value="Unassembled WGS sequence"/>
</dbReference>
<evidence type="ECO:0000313" key="2">
    <source>
        <dbReference type="Proteomes" id="UP001549097"/>
    </source>
</evidence>
<protein>
    <submittedName>
        <fullName evidence="1">Uncharacterized protein</fullName>
    </submittedName>
</protein>
<keyword evidence="2" id="KW-1185">Reference proteome</keyword>
<proteinExistence type="predicted"/>
<gene>
    <name evidence="1" type="ORF">ABID52_001829</name>
</gene>
<dbReference type="EMBL" id="JBEPMP010000001">
    <property type="protein sequence ID" value="MET3728248.1"/>
    <property type="molecule type" value="Genomic_DNA"/>
</dbReference>
<comment type="caution">
    <text evidence="1">The sequence shown here is derived from an EMBL/GenBank/DDBJ whole genome shotgun (WGS) entry which is preliminary data.</text>
</comment>